<dbReference type="Proteomes" id="UP001297092">
    <property type="component" value="Unassembled WGS sequence"/>
</dbReference>
<sequence>MYKILHFSSVRKPPGILQLHLQSLNDLNTSGYEVIYSFIDDNDDQLSSDLLKKFCNEKNGRVLLDFDISTLPNYSGDERWQEDLYKRITLIKNKAINYFLENNYDYLFLTDSDLIIHPQTLNNLVNAGKDFCASIFWTHFDKSPTYTPNCWNSVPKGFTLNNLLTWINPGTFEVDFTGACTLLSRKILSKDVSFEKIKNVSYLGEDKHFCIRASVLGFQPYINTQNPSFHLYNKDYIKEGLEYIESGYKSYTDEWLNEKWKKSLINWLEGNRKKSLIKKIICWLKK</sequence>
<evidence type="ECO:0008006" key="3">
    <source>
        <dbReference type="Google" id="ProtNLM"/>
    </source>
</evidence>
<keyword evidence="2" id="KW-1185">Reference proteome</keyword>
<evidence type="ECO:0000313" key="1">
    <source>
        <dbReference type="EMBL" id="MBT0608450.1"/>
    </source>
</evidence>
<dbReference type="RefSeq" id="WP_214113321.1">
    <property type="nucleotide sequence ID" value="NZ_JAHCTB010000004.1"/>
</dbReference>
<gene>
    <name evidence="1" type="ORF">KIV10_09670</name>
</gene>
<dbReference type="EMBL" id="JAHCTB010000004">
    <property type="protein sequence ID" value="MBT0608450.1"/>
    <property type="molecule type" value="Genomic_DNA"/>
</dbReference>
<dbReference type="InterPro" id="IPR029044">
    <property type="entry name" value="Nucleotide-diphossugar_trans"/>
</dbReference>
<reference evidence="1 2" key="1">
    <citation type="submission" date="2021-05" db="EMBL/GenBank/DDBJ databases">
        <title>Aequorivita echinoideorum JCM 30378 genome.</title>
        <authorList>
            <person name="Zhang H."/>
            <person name="Li C."/>
        </authorList>
    </citation>
    <scope>NUCLEOTIDE SEQUENCE [LARGE SCALE GENOMIC DNA]</scope>
    <source>
        <strain evidence="1 2">JCM30378</strain>
    </source>
</reference>
<protein>
    <recommendedName>
        <fullName evidence="3">Glycosyl transferase family 2</fullName>
    </recommendedName>
</protein>
<organism evidence="1 2">
    <name type="scientific">Aequorivita echinoideorum</name>
    <dbReference type="NCBI Taxonomy" id="1549647"/>
    <lineage>
        <taxon>Bacteria</taxon>
        <taxon>Pseudomonadati</taxon>
        <taxon>Bacteroidota</taxon>
        <taxon>Flavobacteriia</taxon>
        <taxon>Flavobacteriales</taxon>
        <taxon>Flavobacteriaceae</taxon>
        <taxon>Aequorivita</taxon>
    </lineage>
</organism>
<dbReference type="Gene3D" id="3.90.550.10">
    <property type="entry name" value="Spore Coat Polysaccharide Biosynthesis Protein SpsA, Chain A"/>
    <property type="match status" value="1"/>
</dbReference>
<accession>A0ABS5S5G1</accession>
<proteinExistence type="predicted"/>
<comment type="caution">
    <text evidence="1">The sequence shown here is derived from an EMBL/GenBank/DDBJ whole genome shotgun (WGS) entry which is preliminary data.</text>
</comment>
<evidence type="ECO:0000313" key="2">
    <source>
        <dbReference type="Proteomes" id="UP001297092"/>
    </source>
</evidence>
<dbReference type="SUPFAM" id="SSF53448">
    <property type="entry name" value="Nucleotide-diphospho-sugar transferases"/>
    <property type="match status" value="1"/>
</dbReference>
<name>A0ABS5S5G1_9FLAO</name>